<dbReference type="AlphaFoldDB" id="A0A239L748"/>
<dbReference type="Proteomes" id="UP000198426">
    <property type="component" value="Unassembled WGS sequence"/>
</dbReference>
<dbReference type="SUPFAM" id="SSF52540">
    <property type="entry name" value="P-loop containing nucleoside triphosphate hydrolases"/>
    <property type="match status" value="1"/>
</dbReference>
<dbReference type="RefSeq" id="WP_089234769.1">
    <property type="nucleotide sequence ID" value="NZ_FZOY01000009.1"/>
</dbReference>
<dbReference type="Gene3D" id="3.40.50.300">
    <property type="entry name" value="P-loop containing nucleotide triphosphate hydrolases"/>
    <property type="match status" value="1"/>
</dbReference>
<dbReference type="EMBL" id="FZOY01000009">
    <property type="protein sequence ID" value="SNT26271.1"/>
    <property type="molecule type" value="Genomic_DNA"/>
</dbReference>
<dbReference type="PANTHER" id="PTHR34301:SF8">
    <property type="entry name" value="ATPASE DOMAIN-CONTAINING PROTEIN"/>
    <property type="match status" value="1"/>
</dbReference>
<evidence type="ECO:0000313" key="1">
    <source>
        <dbReference type="EMBL" id="SNT26271.1"/>
    </source>
</evidence>
<protein>
    <submittedName>
        <fullName evidence="1">Uncharacterized protein</fullName>
    </submittedName>
</protein>
<keyword evidence="2" id="KW-1185">Reference proteome</keyword>
<dbReference type="PANTHER" id="PTHR34301">
    <property type="entry name" value="DNA-BINDING PROTEIN-RELATED"/>
    <property type="match status" value="1"/>
</dbReference>
<evidence type="ECO:0000313" key="2">
    <source>
        <dbReference type="Proteomes" id="UP000198426"/>
    </source>
</evidence>
<dbReference type="OrthoDB" id="8576717at2"/>
<accession>A0A239L748</accession>
<reference evidence="1 2" key="1">
    <citation type="submission" date="2017-06" db="EMBL/GenBank/DDBJ databases">
        <authorList>
            <person name="Kim H.J."/>
            <person name="Triplett B.A."/>
        </authorList>
    </citation>
    <scope>NUCLEOTIDE SEQUENCE [LARGE SCALE GENOMIC DNA]</scope>
    <source>
        <strain evidence="1 2">DSM 29339</strain>
    </source>
</reference>
<proteinExistence type="predicted"/>
<name>A0A239L748_9RHOB</name>
<sequence length="368" mass="40084">MATSLFVPRPEEAARIADLLTPDPLFGEIAGLFLAAPRRTGKSTFLRRDLMPLLQEQGRIVLYVDLWADREVDPGKLIVTCIARALEESDGPIAKLRRNVPFSGVGALGFRVELKSAGTWEGTIPDALLLLVKATGKDVVMIVDEAQHSLISETGKNAMFALKAARDAVNQSDLEGKLYLVMTGSHRDKLAALVHDHQAPFFGASVRDFPPLGREYTAALTGHLNARLADNAKLDPDLVEAAFDRLGRRPERLNACLREMILGTEFGEAALNKLVDASIDAAREQLLSEISTLSDLQQALLRRMAEDGIEFAPFTEATRKRLGAQGKAPSKGAVQKALNALRDKGLVWRPGFGRYVLESAEVAQALRG</sequence>
<dbReference type="InterPro" id="IPR027417">
    <property type="entry name" value="P-loop_NTPase"/>
</dbReference>
<organism evidence="1 2">
    <name type="scientific">Tropicimonas sediminicola</name>
    <dbReference type="NCBI Taxonomy" id="1031541"/>
    <lineage>
        <taxon>Bacteria</taxon>
        <taxon>Pseudomonadati</taxon>
        <taxon>Pseudomonadota</taxon>
        <taxon>Alphaproteobacteria</taxon>
        <taxon>Rhodobacterales</taxon>
        <taxon>Roseobacteraceae</taxon>
        <taxon>Tropicimonas</taxon>
    </lineage>
</organism>
<gene>
    <name evidence="1" type="ORF">SAMN05421757_10911</name>
</gene>